<comment type="caution">
    <text evidence="1">The sequence shown here is derived from an EMBL/GenBank/DDBJ whole genome shotgun (WGS) entry which is preliminary data.</text>
</comment>
<gene>
    <name evidence="1" type="ORF">RAJCM14343_3948</name>
</gene>
<keyword evidence="2" id="KW-1185">Reference proteome</keyword>
<organism evidence="1 2">
    <name type="scientific">Rhodococcus aetherivorans</name>
    <dbReference type="NCBI Taxonomy" id="191292"/>
    <lineage>
        <taxon>Bacteria</taxon>
        <taxon>Bacillati</taxon>
        <taxon>Actinomycetota</taxon>
        <taxon>Actinomycetes</taxon>
        <taxon>Mycobacteriales</taxon>
        <taxon>Nocardiaceae</taxon>
        <taxon>Rhodococcus</taxon>
    </lineage>
</organism>
<proteinExistence type="predicted"/>
<evidence type="ECO:0000313" key="2">
    <source>
        <dbReference type="Proteomes" id="UP000325466"/>
    </source>
</evidence>
<sequence>MDGVTTALPEQALVRRVRKAGNLNRELKAAQRMSGASGQLSYEIATTNTWDLSQALPNTTSQTLLTFEITVTTDGTQQWPEVRLYLDVRAGGTGPSNKFSYLNGSYAGYLFAAKLGWSSGGDLMTTGSQTRTMTGNQHKWIVNLYYQGAFTYYLKATARASCGGTISVVRTA</sequence>
<name>A0ABQ0YQ79_9NOCA</name>
<reference evidence="1 2" key="1">
    <citation type="journal article" date="2018" name="Biodegradation">
        <title>1,4-Dioxane degradation characteristics of Rhodococcus aetherivorans JCM 14343.</title>
        <authorList>
            <person name="Inoue D."/>
            <person name="Tsunoda T."/>
            <person name="Yamamoto N."/>
            <person name="Ike M."/>
            <person name="Sei K."/>
        </authorList>
    </citation>
    <scope>NUCLEOTIDE SEQUENCE [LARGE SCALE GENOMIC DNA]</scope>
    <source>
        <strain evidence="1 2">JCM 14343</strain>
    </source>
</reference>
<accession>A0ABQ0YQ79</accession>
<protein>
    <submittedName>
        <fullName evidence="1">Uncharacterized protein</fullName>
    </submittedName>
</protein>
<dbReference type="Proteomes" id="UP000325466">
    <property type="component" value="Unassembled WGS sequence"/>
</dbReference>
<evidence type="ECO:0000313" key="1">
    <source>
        <dbReference type="EMBL" id="GES38683.1"/>
    </source>
</evidence>
<dbReference type="EMBL" id="BLAH01000096">
    <property type="protein sequence ID" value="GES38683.1"/>
    <property type="molecule type" value="Genomic_DNA"/>
</dbReference>